<evidence type="ECO:0000313" key="7">
    <source>
        <dbReference type="EMBL" id="SDZ42829.1"/>
    </source>
</evidence>
<evidence type="ECO:0000256" key="6">
    <source>
        <dbReference type="RuleBase" id="RU361135"/>
    </source>
</evidence>
<dbReference type="RefSeq" id="WP_092647020.1">
    <property type="nucleotide sequence ID" value="NZ_FNPX01000014.1"/>
</dbReference>
<dbReference type="OrthoDB" id="6169313at2"/>
<protein>
    <recommendedName>
        <fullName evidence="6">Acyl-homoserine-lactone synthase</fullName>
        <ecNumber evidence="6">2.3.1.184</ecNumber>
    </recommendedName>
    <alternativeName>
        <fullName evidence="6">Autoinducer synthesis protein</fullName>
    </alternativeName>
</protein>
<dbReference type="InterPro" id="IPR001690">
    <property type="entry name" value="Autoind_synthase"/>
</dbReference>
<dbReference type="STRING" id="1244108.SAMN05444004_11441"/>
<accession>A0A1H3T0F3</accession>
<dbReference type="PRINTS" id="PR01549">
    <property type="entry name" value="AUTOINDCRSYN"/>
</dbReference>
<keyword evidence="3 6" id="KW-0949">S-adenosyl-L-methionine</keyword>
<reference evidence="8" key="1">
    <citation type="submission" date="2016-10" db="EMBL/GenBank/DDBJ databases">
        <authorList>
            <person name="Varghese N."/>
            <person name="Submissions S."/>
        </authorList>
    </citation>
    <scope>NUCLEOTIDE SEQUENCE [LARGE SCALE GENOMIC DNA]</scope>
    <source>
        <strain evidence="8">DSM 100420</strain>
    </source>
</reference>
<dbReference type="GO" id="GO:0007165">
    <property type="term" value="P:signal transduction"/>
    <property type="evidence" value="ECO:0007669"/>
    <property type="project" value="TreeGrafter"/>
</dbReference>
<dbReference type="PANTHER" id="PTHR39322:SF1">
    <property type="entry name" value="ISOVALERYL-HOMOSERINE LACTONE SYNTHASE"/>
    <property type="match status" value="1"/>
</dbReference>
<evidence type="ECO:0000313" key="8">
    <source>
        <dbReference type="Proteomes" id="UP000198914"/>
    </source>
</evidence>
<dbReference type="SUPFAM" id="SSF55729">
    <property type="entry name" value="Acyl-CoA N-acyltransferases (Nat)"/>
    <property type="match status" value="1"/>
</dbReference>
<dbReference type="Pfam" id="PF00765">
    <property type="entry name" value="Autoind_synth"/>
    <property type="match status" value="1"/>
</dbReference>
<dbReference type="Gene3D" id="3.40.630.30">
    <property type="match status" value="1"/>
</dbReference>
<evidence type="ECO:0000256" key="2">
    <source>
        <dbReference type="ARBA" id="ARBA00022679"/>
    </source>
</evidence>
<keyword evidence="2 6" id="KW-0808">Transferase</keyword>
<keyword evidence="1 5" id="KW-0673">Quorum sensing</keyword>
<dbReference type="EC" id="2.3.1.184" evidence="6"/>
<dbReference type="GO" id="GO:0061579">
    <property type="term" value="F:N-acyl homoserine lactone synthase activity"/>
    <property type="evidence" value="ECO:0007669"/>
    <property type="project" value="UniProtKB-UniRule"/>
</dbReference>
<organism evidence="7 8">
    <name type="scientific">Jannaschia faecimaris</name>
    <dbReference type="NCBI Taxonomy" id="1244108"/>
    <lineage>
        <taxon>Bacteria</taxon>
        <taxon>Pseudomonadati</taxon>
        <taxon>Pseudomonadota</taxon>
        <taxon>Alphaproteobacteria</taxon>
        <taxon>Rhodobacterales</taxon>
        <taxon>Roseobacteraceae</taxon>
        <taxon>Jannaschia</taxon>
    </lineage>
</organism>
<evidence type="ECO:0000256" key="3">
    <source>
        <dbReference type="ARBA" id="ARBA00022691"/>
    </source>
</evidence>
<comment type="catalytic activity">
    <reaction evidence="6">
        <text>a fatty acyl-[ACP] + S-adenosyl-L-methionine = an N-acyl-L-homoserine lactone + S-methyl-5'-thioadenosine + holo-[ACP] + H(+)</text>
        <dbReference type="Rhea" id="RHEA:10096"/>
        <dbReference type="Rhea" id="RHEA-COMP:9685"/>
        <dbReference type="Rhea" id="RHEA-COMP:14125"/>
        <dbReference type="ChEBI" id="CHEBI:15378"/>
        <dbReference type="ChEBI" id="CHEBI:17509"/>
        <dbReference type="ChEBI" id="CHEBI:55474"/>
        <dbReference type="ChEBI" id="CHEBI:59789"/>
        <dbReference type="ChEBI" id="CHEBI:64479"/>
        <dbReference type="ChEBI" id="CHEBI:138651"/>
        <dbReference type="EC" id="2.3.1.184"/>
    </reaction>
</comment>
<proteinExistence type="inferred from homology"/>
<dbReference type="PANTHER" id="PTHR39322">
    <property type="entry name" value="ACYL-HOMOSERINE-LACTONE SYNTHASE"/>
    <property type="match status" value="1"/>
</dbReference>
<dbReference type="PROSITE" id="PS51187">
    <property type="entry name" value="AUTOINDUCER_SYNTH_2"/>
    <property type="match status" value="1"/>
</dbReference>
<dbReference type="GO" id="GO:0009372">
    <property type="term" value="P:quorum sensing"/>
    <property type="evidence" value="ECO:0007669"/>
    <property type="project" value="UniProtKB-UniRule"/>
</dbReference>
<dbReference type="InterPro" id="IPR016181">
    <property type="entry name" value="Acyl_CoA_acyltransferase"/>
</dbReference>
<name>A0A1H3T0F3_9RHOB</name>
<keyword evidence="4 5" id="KW-0071">Autoinducer synthesis</keyword>
<sequence length="207" mass="22513">MIRYLYGTQLTDHPALAAAMFGDRAAQFRDRLGWDVTVDAMGWETDTYDALDPLYVIVCDAKGRHAGSMRFLPTIGPTMVSEVFPHLTAGPVRSPDVWECTRVCLSPGTDAGVAGRLLLGASELGLGLGLRACVAVFDQAMMRVCRRRRWAPDILGGANGISVGRWTFDTIRHDALCAATGTSARQSRDWWEVTFGDLSIVPLPVGV</sequence>
<evidence type="ECO:0000256" key="4">
    <source>
        <dbReference type="ARBA" id="ARBA00022929"/>
    </source>
</evidence>
<dbReference type="Proteomes" id="UP000198914">
    <property type="component" value="Unassembled WGS sequence"/>
</dbReference>
<dbReference type="AlphaFoldDB" id="A0A1H3T0F3"/>
<evidence type="ECO:0000256" key="5">
    <source>
        <dbReference type="PROSITE-ProRule" id="PRU00533"/>
    </source>
</evidence>
<dbReference type="EMBL" id="FNPX01000014">
    <property type="protein sequence ID" value="SDZ42829.1"/>
    <property type="molecule type" value="Genomic_DNA"/>
</dbReference>
<gene>
    <name evidence="7" type="ORF">SAMN05444004_11441</name>
</gene>
<evidence type="ECO:0000256" key="1">
    <source>
        <dbReference type="ARBA" id="ARBA00022654"/>
    </source>
</evidence>
<keyword evidence="8" id="KW-1185">Reference proteome</keyword>
<comment type="similarity">
    <text evidence="5 6">Belongs to the autoinducer synthase family.</text>
</comment>